<keyword evidence="4" id="KW-0472">Membrane</keyword>
<dbReference type="InterPro" id="IPR004864">
    <property type="entry name" value="LEA_2"/>
</dbReference>
<dbReference type="PANTHER" id="PTHR31234">
    <property type="entry name" value="LATE EMBRYOGENESIS ABUNDANT (LEA) HYDROXYPROLINE-RICH GLYCOPROTEIN FAMILY"/>
    <property type="match status" value="1"/>
</dbReference>
<reference evidence="7" key="1">
    <citation type="journal article" date="2015" name="Nat. Plants">
        <title>Genome expansion of Arabis alpina linked with retrotransposition and reduced symmetric DNA methylation.</title>
        <authorList>
            <person name="Willing E.M."/>
            <person name="Rawat V."/>
            <person name="Mandakova T."/>
            <person name="Maumus F."/>
            <person name="James G.V."/>
            <person name="Nordstroem K.J."/>
            <person name="Becker C."/>
            <person name="Warthmann N."/>
            <person name="Chica C."/>
            <person name="Szarzynska B."/>
            <person name="Zytnicki M."/>
            <person name="Albani M.C."/>
            <person name="Kiefer C."/>
            <person name="Bergonzi S."/>
            <person name="Castaings L."/>
            <person name="Mateos J.L."/>
            <person name="Berns M.C."/>
            <person name="Bujdoso N."/>
            <person name="Piofczyk T."/>
            <person name="de Lorenzo L."/>
            <person name="Barrero-Sicilia C."/>
            <person name="Mateos I."/>
            <person name="Piednoel M."/>
            <person name="Hagmann J."/>
            <person name="Chen-Min-Tao R."/>
            <person name="Iglesias-Fernandez R."/>
            <person name="Schuster S.C."/>
            <person name="Alonso-Blanco C."/>
            <person name="Roudier F."/>
            <person name="Carbonero P."/>
            <person name="Paz-Ares J."/>
            <person name="Davis S.J."/>
            <person name="Pecinka A."/>
            <person name="Quesneville H."/>
            <person name="Colot V."/>
            <person name="Lysak M.A."/>
            <person name="Weigel D."/>
            <person name="Coupland G."/>
            <person name="Schneeberger K."/>
        </authorList>
    </citation>
    <scope>NUCLEOTIDE SEQUENCE [LARGE SCALE GENOMIC DNA]</scope>
    <source>
        <strain evidence="7">cv. Pajares</strain>
    </source>
</reference>
<evidence type="ECO:0000313" key="7">
    <source>
        <dbReference type="Proteomes" id="UP000029120"/>
    </source>
</evidence>
<dbReference type="AlphaFoldDB" id="A0A087H0Y5"/>
<sequence length="124" mass="13415">MTLLVTLKVTNADVYSFDFTALDVAVDYRGKTLGHVSSDGGHVTAFGSSFLEAETELDGVTVFADVIHLIHDLAKGSVEFDTVTETNGKLGVFFFRFPLKAKIACGIMVDTVNQTISHQSCRPV</sequence>
<dbReference type="PANTHER" id="PTHR31234:SF69">
    <property type="entry name" value="EXPRESSED PROTEIN"/>
    <property type="match status" value="1"/>
</dbReference>
<dbReference type="Pfam" id="PF03168">
    <property type="entry name" value="LEA_2"/>
    <property type="match status" value="1"/>
</dbReference>
<dbReference type="eggNOG" id="ENOG502S0SZ">
    <property type="taxonomic scope" value="Eukaryota"/>
</dbReference>
<dbReference type="GO" id="GO:0098542">
    <property type="term" value="P:defense response to other organism"/>
    <property type="evidence" value="ECO:0007669"/>
    <property type="project" value="InterPro"/>
</dbReference>
<dbReference type="Gene3D" id="2.60.40.1820">
    <property type="match status" value="1"/>
</dbReference>
<evidence type="ECO:0000256" key="1">
    <source>
        <dbReference type="ARBA" id="ARBA00004167"/>
    </source>
</evidence>
<evidence type="ECO:0000256" key="2">
    <source>
        <dbReference type="ARBA" id="ARBA00022692"/>
    </source>
</evidence>
<dbReference type="OMA" id="AWINWAH"/>
<dbReference type="Gramene" id="KFK35787">
    <property type="protein sequence ID" value="KFK35787"/>
    <property type="gene ID" value="AALP_AA4G036600"/>
</dbReference>
<dbReference type="Proteomes" id="UP000029120">
    <property type="component" value="Chromosome 4"/>
</dbReference>
<name>A0A087H0Y5_ARAAL</name>
<gene>
    <name evidence="6" type="ordered locus">AALP_Aa4g036600</name>
</gene>
<accession>A0A087H0Y5</accession>
<evidence type="ECO:0000256" key="3">
    <source>
        <dbReference type="ARBA" id="ARBA00022989"/>
    </source>
</evidence>
<evidence type="ECO:0000259" key="5">
    <source>
        <dbReference type="Pfam" id="PF03168"/>
    </source>
</evidence>
<dbReference type="SUPFAM" id="SSF117070">
    <property type="entry name" value="LEA14-like"/>
    <property type="match status" value="1"/>
</dbReference>
<comment type="subcellular location">
    <subcellularLocation>
        <location evidence="1">Membrane</location>
        <topology evidence="1">Single-pass membrane protein</topology>
    </subcellularLocation>
</comment>
<dbReference type="OrthoDB" id="1414122at2759"/>
<feature type="domain" description="Late embryogenesis abundant protein LEA-2 subgroup" evidence="5">
    <location>
        <begin position="6"/>
        <end position="102"/>
    </location>
</feature>
<proteinExistence type="predicted"/>
<organism evidence="6 7">
    <name type="scientific">Arabis alpina</name>
    <name type="common">Alpine rock-cress</name>
    <dbReference type="NCBI Taxonomy" id="50452"/>
    <lineage>
        <taxon>Eukaryota</taxon>
        <taxon>Viridiplantae</taxon>
        <taxon>Streptophyta</taxon>
        <taxon>Embryophyta</taxon>
        <taxon>Tracheophyta</taxon>
        <taxon>Spermatophyta</taxon>
        <taxon>Magnoliopsida</taxon>
        <taxon>eudicotyledons</taxon>
        <taxon>Gunneridae</taxon>
        <taxon>Pentapetalae</taxon>
        <taxon>rosids</taxon>
        <taxon>malvids</taxon>
        <taxon>Brassicales</taxon>
        <taxon>Brassicaceae</taxon>
        <taxon>Arabideae</taxon>
        <taxon>Arabis</taxon>
    </lineage>
</organism>
<dbReference type="InterPro" id="IPR044839">
    <property type="entry name" value="NDR1-like"/>
</dbReference>
<evidence type="ECO:0000256" key="4">
    <source>
        <dbReference type="ARBA" id="ARBA00023136"/>
    </source>
</evidence>
<evidence type="ECO:0000313" key="6">
    <source>
        <dbReference type="EMBL" id="KFK35787.1"/>
    </source>
</evidence>
<keyword evidence="2" id="KW-0812">Transmembrane</keyword>
<dbReference type="EMBL" id="CM002872">
    <property type="protein sequence ID" value="KFK35787.1"/>
    <property type="molecule type" value="Genomic_DNA"/>
</dbReference>
<keyword evidence="7" id="KW-1185">Reference proteome</keyword>
<keyword evidence="3" id="KW-1133">Transmembrane helix</keyword>
<dbReference type="GO" id="GO:0016020">
    <property type="term" value="C:membrane"/>
    <property type="evidence" value="ECO:0007669"/>
    <property type="project" value="UniProtKB-SubCell"/>
</dbReference>
<protein>
    <recommendedName>
        <fullName evidence="5">Late embryogenesis abundant protein LEA-2 subgroup domain-containing protein</fullName>
    </recommendedName>
</protein>